<dbReference type="GO" id="GO:0006979">
    <property type="term" value="P:response to oxidative stress"/>
    <property type="evidence" value="ECO:0007669"/>
    <property type="project" value="TreeGrafter"/>
</dbReference>
<dbReference type="KEGG" id="ant:Arnit_0285"/>
<dbReference type="InterPro" id="IPR050722">
    <property type="entry name" value="Pyruvate:ferred/Flavod_OxRd"/>
</dbReference>
<organism evidence="4 5">
    <name type="scientific">Arcobacter nitrofigilis (strain ATCC 33309 / DSM 7299 / CCUG 15893 / LMG 7604 / NCTC 12251 / CI)</name>
    <name type="common">Campylobacter nitrofigilis</name>
    <dbReference type="NCBI Taxonomy" id="572480"/>
    <lineage>
        <taxon>Bacteria</taxon>
        <taxon>Pseudomonadati</taxon>
        <taxon>Campylobacterota</taxon>
        <taxon>Epsilonproteobacteria</taxon>
        <taxon>Campylobacterales</taxon>
        <taxon>Arcobacteraceae</taxon>
        <taxon>Arcobacter</taxon>
    </lineage>
</organism>
<dbReference type="Pfam" id="PF17147">
    <property type="entry name" value="PFOR_II"/>
    <property type="match status" value="1"/>
</dbReference>
<keyword evidence="4" id="KW-0670">Pyruvate</keyword>
<dbReference type="STRING" id="572480.Arnit_0285"/>
<proteinExistence type="predicted"/>
<dbReference type="EMBL" id="CP001999">
    <property type="protein sequence ID" value="ADG91951.1"/>
    <property type="molecule type" value="Genomic_DNA"/>
</dbReference>
<dbReference type="InterPro" id="IPR009014">
    <property type="entry name" value="Transketo_C/PFOR_II"/>
</dbReference>
<dbReference type="PANTHER" id="PTHR32154:SF0">
    <property type="entry name" value="PYRUVATE-FLAVODOXIN OXIDOREDUCTASE-RELATED"/>
    <property type="match status" value="1"/>
</dbReference>
<reference evidence="4 5" key="1">
    <citation type="journal article" date="2010" name="Stand. Genomic Sci.">
        <title>Complete genome sequence of Arcobacter nitrofigilis type strain (CI).</title>
        <authorList>
            <person name="Pati A."/>
            <person name="Gronow S."/>
            <person name="Lapidus A."/>
            <person name="Copeland A."/>
            <person name="Glavina Del Rio T."/>
            <person name="Nolan M."/>
            <person name="Lucas S."/>
            <person name="Tice H."/>
            <person name="Cheng J.F."/>
            <person name="Han C."/>
            <person name="Chertkov O."/>
            <person name="Bruce D."/>
            <person name="Tapia R."/>
            <person name="Goodwin L."/>
            <person name="Pitluck S."/>
            <person name="Liolios K."/>
            <person name="Ivanova N."/>
            <person name="Mavromatis K."/>
            <person name="Chen A."/>
            <person name="Palaniappan K."/>
            <person name="Land M."/>
            <person name="Hauser L."/>
            <person name="Chang Y.J."/>
            <person name="Jeffries C.D."/>
            <person name="Detter J.C."/>
            <person name="Rohde M."/>
            <person name="Goker M."/>
            <person name="Bristow J."/>
            <person name="Eisen J.A."/>
            <person name="Markowitz V."/>
            <person name="Hugenholtz P."/>
            <person name="Klenk H.P."/>
            <person name="Kyrpides N.C."/>
        </authorList>
    </citation>
    <scope>NUCLEOTIDE SEQUENCE [LARGE SCALE GENOMIC DNA]</scope>
    <source>
        <strain evidence="5">ATCC 33309 / DSM 7299 / CCUG 15893 / LMG 7604 / NCTC 12251 / CI</strain>
    </source>
</reference>
<dbReference type="NCBIfam" id="NF007201">
    <property type="entry name" value="PRK09622.1"/>
    <property type="match status" value="1"/>
</dbReference>
<keyword evidence="5" id="KW-1185">Reference proteome</keyword>
<evidence type="ECO:0000259" key="3">
    <source>
        <dbReference type="Pfam" id="PF17147"/>
    </source>
</evidence>
<dbReference type="GO" id="GO:0019752">
    <property type="term" value="P:carboxylic acid metabolic process"/>
    <property type="evidence" value="ECO:0007669"/>
    <property type="project" value="UniProtKB-ARBA"/>
</dbReference>
<dbReference type="FunFam" id="3.40.50.920:FF:000010">
    <property type="entry name" value="Pyruvate ferredoxin oxidoreductase, alpha subunit"/>
    <property type="match status" value="1"/>
</dbReference>
<accession>D5V4Y9</accession>
<dbReference type="InterPro" id="IPR002880">
    <property type="entry name" value="Pyrv_Fd/Flavodoxin_OxRdtase_N"/>
</dbReference>
<dbReference type="Proteomes" id="UP000000939">
    <property type="component" value="Chromosome"/>
</dbReference>
<dbReference type="InterPro" id="IPR029061">
    <property type="entry name" value="THDP-binding"/>
</dbReference>
<feature type="domain" description="Pyruvate:ferredoxin oxidoreductase core" evidence="3">
    <location>
        <begin position="269"/>
        <end position="372"/>
    </location>
</feature>
<gene>
    <name evidence="4" type="ordered locus">Arnit_0285</name>
</gene>
<dbReference type="eggNOG" id="COG0674">
    <property type="taxonomic scope" value="Bacteria"/>
</dbReference>
<protein>
    <submittedName>
        <fullName evidence="4">Pyruvate flavodoxin/ferredoxin oxidoreductase domain protein</fullName>
    </submittedName>
</protein>
<name>D5V4Y9_ARCNC</name>
<feature type="domain" description="Pyruvate flavodoxin/ferredoxin oxidoreductase pyrimidine binding" evidence="2">
    <location>
        <begin position="23"/>
        <end position="237"/>
    </location>
</feature>
<evidence type="ECO:0000256" key="1">
    <source>
        <dbReference type="ARBA" id="ARBA00023002"/>
    </source>
</evidence>
<dbReference type="PANTHER" id="PTHR32154">
    <property type="entry name" value="PYRUVATE-FLAVODOXIN OXIDOREDUCTASE-RELATED"/>
    <property type="match status" value="1"/>
</dbReference>
<evidence type="ECO:0000313" key="4">
    <source>
        <dbReference type="EMBL" id="ADG91951.1"/>
    </source>
</evidence>
<evidence type="ECO:0000313" key="5">
    <source>
        <dbReference type="Proteomes" id="UP000000939"/>
    </source>
</evidence>
<dbReference type="GO" id="GO:0016903">
    <property type="term" value="F:oxidoreductase activity, acting on the aldehyde or oxo group of donors"/>
    <property type="evidence" value="ECO:0007669"/>
    <property type="project" value="UniProtKB-ARBA"/>
</dbReference>
<dbReference type="HOGENOM" id="CLU_002569_5_0_7"/>
<dbReference type="FunFam" id="3.40.50.970:FF:000012">
    <property type="entry name" value="Pyruvate:ferredoxin (Flavodoxin) oxidoreductase"/>
    <property type="match status" value="1"/>
</dbReference>
<dbReference type="Gene3D" id="3.40.50.970">
    <property type="match status" value="1"/>
</dbReference>
<dbReference type="Pfam" id="PF01855">
    <property type="entry name" value="POR_N"/>
    <property type="match status" value="1"/>
</dbReference>
<dbReference type="CDD" id="cd07034">
    <property type="entry name" value="TPP_PYR_PFOR_IOR-alpha_like"/>
    <property type="match status" value="1"/>
</dbReference>
<dbReference type="SUPFAM" id="SSF52518">
    <property type="entry name" value="Thiamin diphosphate-binding fold (THDP-binding)"/>
    <property type="match status" value="1"/>
</dbReference>
<keyword evidence="1" id="KW-0560">Oxidoreductase</keyword>
<evidence type="ECO:0000259" key="2">
    <source>
        <dbReference type="Pfam" id="PF01855"/>
    </source>
</evidence>
<dbReference type="InterPro" id="IPR033412">
    <property type="entry name" value="PFOR_II"/>
</dbReference>
<dbReference type="AlphaFoldDB" id="D5V4Y9"/>
<dbReference type="RefSeq" id="WP_013134096.1">
    <property type="nucleotide sequence ID" value="NC_014166.1"/>
</dbReference>
<dbReference type="OrthoDB" id="9794954at2"/>
<sequence>MNSKQMELNKVEVWDGNTCNAQAFRQAAVDVLAAYPITPSTNTVETYASFHANGYVDGEIIMVESEHAAMSGCVGAGAAGGRVATATSSQGCALMVEVLYQCSGMRIPVVLCLVNRALAAPLNVNGDHSDMYLTRDAGWIQLDSFNAQEAYDLTLCSFKIGEHKDVRLPVISNQDGFLTSHTAQTVRPLSDKVAYDFVGDYLQVNAMLDFTNPVTHGVQTEHDWHFEHKAKQHAALMGSLFVVEEVFEEFEKISGRKYNLVESYKVEDADVVIVCLGTTYETAMIAVDAIREETGIKAGVLAPRLFRPFPLTQLASKLQNVKAIACMDRSAPGGTVGTLYNEVAGALFNTQARPILKNLVYGLGGRDIIVNELKEIFVSLNEEAKNGKLNGKIQTLHGVRGPELSFYEH</sequence>
<dbReference type="Gene3D" id="3.40.50.920">
    <property type="match status" value="1"/>
</dbReference>
<dbReference type="SUPFAM" id="SSF52922">
    <property type="entry name" value="TK C-terminal domain-like"/>
    <property type="match status" value="1"/>
</dbReference>